<dbReference type="InterPro" id="IPR001650">
    <property type="entry name" value="Helicase_C-like"/>
</dbReference>
<dbReference type="AlphaFoldDB" id="A0A6A9QGW9"/>
<gene>
    <name evidence="12" type="ORF">GC250_02005</name>
</gene>
<keyword evidence="5" id="KW-0067">ATP-binding</keyword>
<dbReference type="SMART" id="SM00487">
    <property type="entry name" value="DEXDc"/>
    <property type="match status" value="1"/>
</dbReference>
<dbReference type="InterPro" id="IPR014001">
    <property type="entry name" value="Helicase_ATP-bd"/>
</dbReference>
<evidence type="ECO:0000259" key="10">
    <source>
        <dbReference type="PROSITE" id="PS51192"/>
    </source>
</evidence>
<comment type="catalytic activity">
    <reaction evidence="9">
        <text>ATP + H2O = ADP + phosphate + H(+)</text>
        <dbReference type="Rhea" id="RHEA:13065"/>
        <dbReference type="ChEBI" id="CHEBI:15377"/>
        <dbReference type="ChEBI" id="CHEBI:15378"/>
        <dbReference type="ChEBI" id="CHEBI:30616"/>
        <dbReference type="ChEBI" id="CHEBI:43474"/>
        <dbReference type="ChEBI" id="CHEBI:456216"/>
        <dbReference type="EC" id="5.6.2.4"/>
    </reaction>
</comment>
<dbReference type="EMBL" id="WGGD01000005">
    <property type="protein sequence ID" value="MUN28266.1"/>
    <property type="molecule type" value="Genomic_DNA"/>
</dbReference>
<dbReference type="PROSITE" id="PS51194">
    <property type="entry name" value="HELICASE_CTER"/>
    <property type="match status" value="1"/>
</dbReference>
<evidence type="ECO:0000256" key="9">
    <source>
        <dbReference type="ARBA" id="ARBA00048988"/>
    </source>
</evidence>
<comment type="caution">
    <text evidence="12">The sequence shown here is derived from an EMBL/GenBank/DDBJ whole genome shotgun (WGS) entry which is preliminary data.</text>
</comment>
<keyword evidence="6" id="KW-0413">Isomerase</keyword>
<evidence type="ECO:0000256" key="7">
    <source>
        <dbReference type="ARBA" id="ARBA00034617"/>
    </source>
</evidence>
<feature type="domain" description="Helicase C-terminal" evidence="11">
    <location>
        <begin position="314"/>
        <end position="444"/>
    </location>
</feature>
<dbReference type="CDD" id="cd17926">
    <property type="entry name" value="DEXHc_RE"/>
    <property type="match status" value="1"/>
</dbReference>
<reference evidence="12 13" key="1">
    <citation type="submission" date="2019-10" db="EMBL/GenBank/DDBJ databases">
        <title>Sequencing and Assembly of Multiple Reported Metal-Biooxidizing Members of the Extremely Thermoacidophilic Archaeal Family Sulfolobaceae.</title>
        <authorList>
            <person name="Counts J.A."/>
            <person name="Kelly R.M."/>
        </authorList>
    </citation>
    <scope>NUCLEOTIDE SEQUENCE [LARGE SCALE GENOMIC DNA]</scope>
    <source>
        <strain evidence="12 13">DSM 6482</strain>
    </source>
</reference>
<dbReference type="RefSeq" id="WP_157042940.1">
    <property type="nucleotide sequence ID" value="NZ_BBBY01000005.1"/>
</dbReference>
<dbReference type="CDD" id="cd18789">
    <property type="entry name" value="SF2_C_XPB"/>
    <property type="match status" value="1"/>
</dbReference>
<dbReference type="PANTHER" id="PTHR11274:SF0">
    <property type="entry name" value="GENERAL TRANSCRIPTION AND DNA REPAIR FACTOR IIH HELICASE SUBUNIT XPB"/>
    <property type="match status" value="1"/>
</dbReference>
<dbReference type="Pfam" id="PF18458">
    <property type="entry name" value="XPB_DRD"/>
    <property type="match status" value="1"/>
</dbReference>
<dbReference type="Pfam" id="PF04851">
    <property type="entry name" value="ResIII"/>
    <property type="match status" value="1"/>
</dbReference>
<organism evidence="12 13">
    <name type="scientific">Sulfuracidifex metallicus DSM 6482 = JCM 9184</name>
    <dbReference type="NCBI Taxonomy" id="523847"/>
    <lineage>
        <taxon>Archaea</taxon>
        <taxon>Thermoproteota</taxon>
        <taxon>Thermoprotei</taxon>
        <taxon>Sulfolobales</taxon>
        <taxon>Sulfolobaceae</taxon>
        <taxon>Sulfuracidifex</taxon>
    </lineage>
</organism>
<dbReference type="InterPro" id="IPR050615">
    <property type="entry name" value="ATP-dep_DNA_Helicase"/>
</dbReference>
<dbReference type="GO" id="GO:0004386">
    <property type="term" value="F:helicase activity"/>
    <property type="evidence" value="ECO:0007669"/>
    <property type="project" value="UniProtKB-KW"/>
</dbReference>
<dbReference type="GO" id="GO:0140097">
    <property type="term" value="F:catalytic activity, acting on DNA"/>
    <property type="evidence" value="ECO:0007669"/>
    <property type="project" value="UniProtKB-ARBA"/>
</dbReference>
<comment type="catalytic activity">
    <reaction evidence="7">
        <text>Couples ATP hydrolysis with the unwinding of duplex DNA by translocating in the 3'-5' direction.</text>
        <dbReference type="EC" id="5.6.2.4"/>
    </reaction>
</comment>
<keyword evidence="2" id="KW-0547">Nucleotide-binding</keyword>
<dbReference type="InterPro" id="IPR040699">
    <property type="entry name" value="XPB_DRD"/>
</dbReference>
<dbReference type="InterPro" id="IPR027417">
    <property type="entry name" value="P-loop_NTPase"/>
</dbReference>
<dbReference type="Proteomes" id="UP000470772">
    <property type="component" value="Unassembled WGS sequence"/>
</dbReference>
<dbReference type="PROSITE" id="PS51192">
    <property type="entry name" value="HELICASE_ATP_BIND_1"/>
    <property type="match status" value="1"/>
</dbReference>
<dbReference type="SUPFAM" id="SSF52540">
    <property type="entry name" value="P-loop containing nucleoside triphosphate hydrolases"/>
    <property type="match status" value="1"/>
</dbReference>
<evidence type="ECO:0000259" key="11">
    <source>
        <dbReference type="PROSITE" id="PS51194"/>
    </source>
</evidence>
<dbReference type="Gene3D" id="3.40.50.300">
    <property type="entry name" value="P-loop containing nucleotide triphosphate hydrolases"/>
    <property type="match status" value="2"/>
</dbReference>
<keyword evidence="4 12" id="KW-0347">Helicase</keyword>
<protein>
    <recommendedName>
        <fullName evidence="8">DNA 3'-5' helicase</fullName>
        <ecNumber evidence="8">5.6.2.4</ecNumber>
    </recommendedName>
</protein>
<evidence type="ECO:0000256" key="2">
    <source>
        <dbReference type="ARBA" id="ARBA00022741"/>
    </source>
</evidence>
<name>A0A6A9QGW9_SULME</name>
<feature type="domain" description="Helicase ATP-binding" evidence="10">
    <location>
        <begin position="77"/>
        <end position="221"/>
    </location>
</feature>
<dbReference type="GO" id="GO:0003677">
    <property type="term" value="F:DNA binding"/>
    <property type="evidence" value="ECO:0007669"/>
    <property type="project" value="InterPro"/>
</dbReference>
<dbReference type="PANTHER" id="PTHR11274">
    <property type="entry name" value="RAD25/XP-B DNA REPAIR HELICASE"/>
    <property type="match status" value="1"/>
</dbReference>
<evidence type="ECO:0000256" key="1">
    <source>
        <dbReference type="ARBA" id="ARBA00006637"/>
    </source>
</evidence>
<dbReference type="SMART" id="SM00490">
    <property type="entry name" value="HELICc"/>
    <property type="match status" value="1"/>
</dbReference>
<dbReference type="GO" id="GO:0016787">
    <property type="term" value="F:hydrolase activity"/>
    <property type="evidence" value="ECO:0007669"/>
    <property type="project" value="UniProtKB-KW"/>
</dbReference>
<evidence type="ECO:0000256" key="5">
    <source>
        <dbReference type="ARBA" id="ARBA00022840"/>
    </source>
</evidence>
<evidence type="ECO:0000313" key="12">
    <source>
        <dbReference type="EMBL" id="MUN28266.1"/>
    </source>
</evidence>
<evidence type="ECO:0000313" key="13">
    <source>
        <dbReference type="Proteomes" id="UP000470772"/>
    </source>
</evidence>
<dbReference type="Pfam" id="PF00271">
    <property type="entry name" value="Helicase_C"/>
    <property type="match status" value="1"/>
</dbReference>
<evidence type="ECO:0000256" key="3">
    <source>
        <dbReference type="ARBA" id="ARBA00022801"/>
    </source>
</evidence>
<evidence type="ECO:0000256" key="8">
    <source>
        <dbReference type="ARBA" id="ARBA00034808"/>
    </source>
</evidence>
<keyword evidence="13" id="KW-1185">Reference proteome</keyword>
<evidence type="ECO:0000256" key="6">
    <source>
        <dbReference type="ARBA" id="ARBA00023235"/>
    </source>
</evidence>
<sequence length="444" mass="50867">MAYLRYSKGLLMSDIYAPQLEWNERAKCYIGYAKNYPLVLNYFQESEIEYKDDVLNLVPFPKVKEVESLRDYQRKAIEAWSKKGRGIVVLPTGAGKTMVGLAAISKTKISTLIVVPTVDLLYQWAKSVENVLGTKPGIIGNGEDDIRGITVITYDSAYTRAEGLGNKFGMLIFDEVHHLPSEGYSQIGLLFASPYRLGLTATPEREDGRHRVLPSLVGPVVFRMDVNQLKGKYVSDFEVKRIYVELKEEEVERYTELRKKMNSYLRKKRIKMSSLKDFRKLVYLASREKEGREALLAWQEALRLAVNSESKMNKLREILSNMINDKVIIFTRDTFMAYKISREFLIPAITYKTPKDEREDILKRFKEGEYKVIVTSSVLDEGVDVPDANVAIMMAGYGTRRQFLQRLGRILRKKEGKSALLIELVTKNTSDHGLSVRRRKNATV</sequence>
<dbReference type="GO" id="GO:0005524">
    <property type="term" value="F:ATP binding"/>
    <property type="evidence" value="ECO:0007669"/>
    <property type="project" value="UniProtKB-KW"/>
</dbReference>
<proteinExistence type="inferred from homology"/>
<comment type="similarity">
    <text evidence="1">Belongs to the helicase family. RAD25/XPB subfamily.</text>
</comment>
<dbReference type="OrthoDB" id="11644at2157"/>
<accession>A0A6A9QGW9</accession>
<dbReference type="InterPro" id="IPR032438">
    <property type="entry name" value="ERCC3_RAD25_C"/>
</dbReference>
<keyword evidence="3" id="KW-0378">Hydrolase</keyword>
<evidence type="ECO:0000256" key="4">
    <source>
        <dbReference type="ARBA" id="ARBA00022806"/>
    </source>
</evidence>
<dbReference type="EC" id="5.6.2.4" evidence="8"/>
<dbReference type="InterPro" id="IPR006935">
    <property type="entry name" value="Helicase/UvrB_N"/>
</dbReference>
<dbReference type="Gene3D" id="3.40.1170.30">
    <property type="match status" value="1"/>
</dbReference>